<dbReference type="PRINTS" id="PR01415">
    <property type="entry name" value="ANKYRIN"/>
</dbReference>
<keyword evidence="2 9" id="KW-0812">Transmembrane</keyword>
<name>A0AAU9S899_THLAR</name>
<evidence type="ECO:0000256" key="3">
    <source>
        <dbReference type="ARBA" id="ARBA00022737"/>
    </source>
</evidence>
<keyword evidence="5 7" id="KW-0040">ANK repeat</keyword>
<keyword evidence="6 9" id="KW-0472">Membrane</keyword>
<comment type="subcellular location">
    <subcellularLocation>
        <location evidence="1">Membrane</location>
        <topology evidence="1">Multi-pass membrane protein</topology>
    </subcellularLocation>
</comment>
<evidence type="ECO:0000259" key="10">
    <source>
        <dbReference type="Pfam" id="PF13962"/>
    </source>
</evidence>
<dbReference type="InterPro" id="IPR002110">
    <property type="entry name" value="Ankyrin_rpt"/>
</dbReference>
<reference evidence="11 12" key="1">
    <citation type="submission" date="2022-03" db="EMBL/GenBank/DDBJ databases">
        <authorList>
            <person name="Nunn A."/>
            <person name="Chopra R."/>
            <person name="Nunn A."/>
            <person name="Contreras Garrido A."/>
        </authorList>
    </citation>
    <scope>NUCLEOTIDE SEQUENCE [LARGE SCALE GENOMIC DNA]</scope>
</reference>
<feature type="transmembrane region" description="Helical" evidence="9">
    <location>
        <begin position="361"/>
        <end position="385"/>
    </location>
</feature>
<keyword evidence="3" id="KW-0677">Repeat</keyword>
<feature type="transmembrane region" description="Helical" evidence="9">
    <location>
        <begin position="397"/>
        <end position="413"/>
    </location>
</feature>
<accession>A0AAU9S899</accession>
<evidence type="ECO:0000256" key="1">
    <source>
        <dbReference type="ARBA" id="ARBA00004141"/>
    </source>
</evidence>
<feature type="repeat" description="ANK" evidence="7">
    <location>
        <begin position="178"/>
        <end position="210"/>
    </location>
</feature>
<dbReference type="AlphaFoldDB" id="A0AAU9S899"/>
<evidence type="ECO:0000256" key="9">
    <source>
        <dbReference type="SAM" id="Phobius"/>
    </source>
</evidence>
<dbReference type="Gene3D" id="1.25.40.20">
    <property type="entry name" value="Ankyrin repeat-containing domain"/>
    <property type="match status" value="2"/>
</dbReference>
<gene>
    <name evidence="11" type="ORF">TAV2_LOCUS14070</name>
</gene>
<feature type="domain" description="PGG" evidence="10">
    <location>
        <begin position="297"/>
        <end position="422"/>
    </location>
</feature>
<feature type="compositionally biased region" description="Low complexity" evidence="8">
    <location>
        <begin position="258"/>
        <end position="275"/>
    </location>
</feature>
<sequence length="461" mass="51323">MEKNPLMEAARKGDVEYLLRSTESDPTLLEVIVINGESSPLHVASMYGYLSFVKEILKLRESLGRELNKDGFTPLHIAASMGHVEVARELLEKLSSEICLIKGKERKIPLHYAAMRGRVCVLGELVSANPESLEEVTARGETVLHLAVRFCQFDGFVALLEHLKEFDKLCVLNKQDNAGNTVLHLAVQKRQYEVIDLLLSSRSNITIFRDFIEVNSLNANGFTPLDVLHHFGGEPEDTEIHQILREAGAVRSRDHNTRQAAETTTENETTQSEESLTTHKQWLDYFKSKKDRVSPNEIRSVLLVIAILIATATYQAALSPPGGVWQEDYCNNGYCQETDTKGKKTKPLYHAGTTIMGSKNWISYGIFIFLNSIGFFTSIELISLLTKGLPFYLEMQVSLNAVALTYGFAMAALSPSFGLGLFFLVISVVIPISVAKIPSLIRKHTKKTRVSPLRSSSTTTS</sequence>
<evidence type="ECO:0000313" key="11">
    <source>
        <dbReference type="EMBL" id="CAH2057970.1"/>
    </source>
</evidence>
<organism evidence="11 12">
    <name type="scientific">Thlaspi arvense</name>
    <name type="common">Field penny-cress</name>
    <dbReference type="NCBI Taxonomy" id="13288"/>
    <lineage>
        <taxon>Eukaryota</taxon>
        <taxon>Viridiplantae</taxon>
        <taxon>Streptophyta</taxon>
        <taxon>Embryophyta</taxon>
        <taxon>Tracheophyta</taxon>
        <taxon>Spermatophyta</taxon>
        <taxon>Magnoliopsida</taxon>
        <taxon>eudicotyledons</taxon>
        <taxon>Gunneridae</taxon>
        <taxon>Pentapetalae</taxon>
        <taxon>rosids</taxon>
        <taxon>malvids</taxon>
        <taxon>Brassicales</taxon>
        <taxon>Brassicaceae</taxon>
        <taxon>Thlaspideae</taxon>
        <taxon>Thlaspi</taxon>
    </lineage>
</organism>
<dbReference type="Pfam" id="PF12796">
    <property type="entry name" value="Ank_2"/>
    <property type="match status" value="2"/>
</dbReference>
<dbReference type="PROSITE" id="PS50297">
    <property type="entry name" value="ANK_REP_REGION"/>
    <property type="match status" value="2"/>
</dbReference>
<keyword evidence="12" id="KW-1185">Reference proteome</keyword>
<dbReference type="PROSITE" id="PS50088">
    <property type="entry name" value="ANK_REPEAT"/>
    <property type="match status" value="2"/>
</dbReference>
<feature type="transmembrane region" description="Helical" evidence="9">
    <location>
        <begin position="419"/>
        <end position="441"/>
    </location>
</feature>
<evidence type="ECO:0000256" key="6">
    <source>
        <dbReference type="ARBA" id="ARBA00023136"/>
    </source>
</evidence>
<dbReference type="SUPFAM" id="SSF48403">
    <property type="entry name" value="Ankyrin repeat"/>
    <property type="match status" value="1"/>
</dbReference>
<evidence type="ECO:0000256" key="7">
    <source>
        <dbReference type="PROSITE-ProRule" id="PRU00023"/>
    </source>
</evidence>
<dbReference type="SMART" id="SM00248">
    <property type="entry name" value="ANK"/>
    <property type="match status" value="5"/>
</dbReference>
<dbReference type="Proteomes" id="UP000836841">
    <property type="component" value="Chromosome 4"/>
</dbReference>
<proteinExistence type="predicted"/>
<keyword evidence="4 9" id="KW-1133">Transmembrane helix</keyword>
<dbReference type="InterPro" id="IPR036770">
    <property type="entry name" value="Ankyrin_rpt-contain_sf"/>
</dbReference>
<evidence type="ECO:0000256" key="5">
    <source>
        <dbReference type="ARBA" id="ARBA00023043"/>
    </source>
</evidence>
<dbReference type="EMBL" id="OU466860">
    <property type="protein sequence ID" value="CAH2057970.1"/>
    <property type="molecule type" value="Genomic_DNA"/>
</dbReference>
<feature type="transmembrane region" description="Helical" evidence="9">
    <location>
        <begin position="298"/>
        <end position="317"/>
    </location>
</feature>
<feature type="region of interest" description="Disordered" evidence="8">
    <location>
        <begin position="251"/>
        <end position="275"/>
    </location>
</feature>
<evidence type="ECO:0000313" key="12">
    <source>
        <dbReference type="Proteomes" id="UP000836841"/>
    </source>
</evidence>
<dbReference type="Pfam" id="PF13962">
    <property type="entry name" value="PGG"/>
    <property type="match status" value="1"/>
</dbReference>
<dbReference type="GO" id="GO:0005886">
    <property type="term" value="C:plasma membrane"/>
    <property type="evidence" value="ECO:0007669"/>
    <property type="project" value="TreeGrafter"/>
</dbReference>
<dbReference type="InterPro" id="IPR026961">
    <property type="entry name" value="PGG_dom"/>
</dbReference>
<dbReference type="PANTHER" id="PTHR24186">
    <property type="entry name" value="PROTEIN PHOSPHATASE 1 REGULATORY SUBUNIT"/>
    <property type="match status" value="1"/>
</dbReference>
<dbReference type="PANTHER" id="PTHR24186:SF56">
    <property type="entry name" value="PGG DOMAIN-CONTAINING PROTEIN"/>
    <property type="match status" value="1"/>
</dbReference>
<protein>
    <recommendedName>
        <fullName evidence="10">PGG domain-containing protein</fullName>
    </recommendedName>
</protein>
<evidence type="ECO:0000256" key="4">
    <source>
        <dbReference type="ARBA" id="ARBA00022989"/>
    </source>
</evidence>
<evidence type="ECO:0000256" key="2">
    <source>
        <dbReference type="ARBA" id="ARBA00022692"/>
    </source>
</evidence>
<feature type="repeat" description="ANK" evidence="7">
    <location>
        <begin position="70"/>
        <end position="93"/>
    </location>
</feature>
<evidence type="ECO:0000256" key="8">
    <source>
        <dbReference type="SAM" id="MobiDB-lite"/>
    </source>
</evidence>